<sequence length="53" mass="5893">MFLFYSYHTGRVSLQLASLFICMTLGLFVCKVAFKNGSVMLHNNCTCAMLPAV</sequence>
<reference evidence="2" key="1">
    <citation type="submission" date="2014-11" db="EMBL/GenBank/DDBJ databases">
        <authorList>
            <person name="Amaro Gonzalez C."/>
        </authorList>
    </citation>
    <scope>NUCLEOTIDE SEQUENCE</scope>
</reference>
<proteinExistence type="predicted"/>
<dbReference type="EMBL" id="GBXM01042271">
    <property type="protein sequence ID" value="JAH66306.1"/>
    <property type="molecule type" value="Transcribed_RNA"/>
</dbReference>
<dbReference type="AlphaFoldDB" id="A0A0E9UKR1"/>
<reference evidence="2" key="2">
    <citation type="journal article" date="2015" name="Fish Shellfish Immunol.">
        <title>Early steps in the European eel (Anguilla anguilla)-Vibrio vulnificus interaction in the gills: Role of the RtxA13 toxin.</title>
        <authorList>
            <person name="Callol A."/>
            <person name="Pajuelo D."/>
            <person name="Ebbesson L."/>
            <person name="Teles M."/>
            <person name="MacKenzie S."/>
            <person name="Amaro C."/>
        </authorList>
    </citation>
    <scope>NUCLEOTIDE SEQUENCE</scope>
</reference>
<keyword evidence="1" id="KW-0812">Transmembrane</keyword>
<evidence type="ECO:0000313" key="2">
    <source>
        <dbReference type="EMBL" id="JAH66306.1"/>
    </source>
</evidence>
<keyword evidence="1" id="KW-1133">Transmembrane helix</keyword>
<keyword evidence="1" id="KW-0472">Membrane</keyword>
<name>A0A0E9UKR1_ANGAN</name>
<feature type="transmembrane region" description="Helical" evidence="1">
    <location>
        <begin position="12"/>
        <end position="34"/>
    </location>
</feature>
<evidence type="ECO:0000256" key="1">
    <source>
        <dbReference type="SAM" id="Phobius"/>
    </source>
</evidence>
<accession>A0A0E9UKR1</accession>
<organism evidence="2">
    <name type="scientific">Anguilla anguilla</name>
    <name type="common">European freshwater eel</name>
    <name type="synonym">Muraena anguilla</name>
    <dbReference type="NCBI Taxonomy" id="7936"/>
    <lineage>
        <taxon>Eukaryota</taxon>
        <taxon>Metazoa</taxon>
        <taxon>Chordata</taxon>
        <taxon>Craniata</taxon>
        <taxon>Vertebrata</taxon>
        <taxon>Euteleostomi</taxon>
        <taxon>Actinopterygii</taxon>
        <taxon>Neopterygii</taxon>
        <taxon>Teleostei</taxon>
        <taxon>Anguilliformes</taxon>
        <taxon>Anguillidae</taxon>
        <taxon>Anguilla</taxon>
    </lineage>
</organism>
<protein>
    <submittedName>
        <fullName evidence="2">Uncharacterized protein</fullName>
    </submittedName>
</protein>